<dbReference type="Proteomes" id="UP000593576">
    <property type="component" value="Unassembled WGS sequence"/>
</dbReference>
<protein>
    <submittedName>
        <fullName evidence="1">Uncharacterized protein</fullName>
    </submittedName>
</protein>
<accession>A0A7J9L8R5</accession>
<dbReference type="AlphaFoldDB" id="A0A7J9L8R5"/>
<reference evidence="1 2" key="1">
    <citation type="journal article" date="2019" name="Genome Biol. Evol.">
        <title>Insights into the evolution of the New World diploid cottons (Gossypium, subgenus Houzingenia) based on genome sequencing.</title>
        <authorList>
            <person name="Grover C.E."/>
            <person name="Arick M.A. 2nd"/>
            <person name="Thrash A."/>
            <person name="Conover J.L."/>
            <person name="Sanders W.S."/>
            <person name="Peterson D.G."/>
            <person name="Frelichowski J.E."/>
            <person name="Scheffler J.A."/>
            <person name="Scheffler B.E."/>
            <person name="Wendel J.F."/>
        </authorList>
    </citation>
    <scope>NUCLEOTIDE SEQUENCE [LARGE SCALE GENOMIC DNA]</scope>
    <source>
        <strain evidence="1">1</strain>
        <tissue evidence="1">Leaf</tissue>
    </source>
</reference>
<proteinExistence type="predicted"/>
<comment type="caution">
    <text evidence="1">The sequence shown here is derived from an EMBL/GenBank/DDBJ whole genome shotgun (WGS) entry which is preliminary data.</text>
</comment>
<organism evidence="1 2">
    <name type="scientific">Gossypium schwendimanii</name>
    <name type="common">Cotton</name>
    <dbReference type="NCBI Taxonomy" id="34291"/>
    <lineage>
        <taxon>Eukaryota</taxon>
        <taxon>Viridiplantae</taxon>
        <taxon>Streptophyta</taxon>
        <taxon>Embryophyta</taxon>
        <taxon>Tracheophyta</taxon>
        <taxon>Spermatophyta</taxon>
        <taxon>Magnoliopsida</taxon>
        <taxon>eudicotyledons</taxon>
        <taxon>Gunneridae</taxon>
        <taxon>Pentapetalae</taxon>
        <taxon>rosids</taxon>
        <taxon>malvids</taxon>
        <taxon>Malvales</taxon>
        <taxon>Malvaceae</taxon>
        <taxon>Malvoideae</taxon>
        <taxon>Gossypium</taxon>
    </lineage>
</organism>
<gene>
    <name evidence="1" type="ORF">Goshw_010382</name>
</gene>
<evidence type="ECO:0000313" key="2">
    <source>
        <dbReference type="Proteomes" id="UP000593576"/>
    </source>
</evidence>
<dbReference type="EMBL" id="JABFAF010000005">
    <property type="protein sequence ID" value="MBA0855192.1"/>
    <property type="molecule type" value="Genomic_DNA"/>
</dbReference>
<sequence length="41" mass="4729">MVHGHASPFHKALQDWDLNNMPCLQVGIIHHERLSGQELIR</sequence>
<keyword evidence="2" id="KW-1185">Reference proteome</keyword>
<evidence type="ECO:0000313" key="1">
    <source>
        <dbReference type="EMBL" id="MBA0855192.1"/>
    </source>
</evidence>
<name>A0A7J9L8R5_GOSSC</name>